<accession>A0A423KS64</accession>
<name>A0A423KS64_9PSED</name>
<dbReference type="InterPro" id="IPR001969">
    <property type="entry name" value="Aspartic_peptidase_AS"/>
</dbReference>
<dbReference type="InterPro" id="IPR021109">
    <property type="entry name" value="Peptidase_aspartic_dom_sf"/>
</dbReference>
<evidence type="ECO:0000313" key="2">
    <source>
        <dbReference type="Proteomes" id="UP000283627"/>
    </source>
</evidence>
<protein>
    <submittedName>
        <fullName evidence="1">Aspartyl protease</fullName>
    </submittedName>
</protein>
<dbReference type="Gene3D" id="2.40.70.10">
    <property type="entry name" value="Acid Proteases"/>
    <property type="match status" value="1"/>
</dbReference>
<dbReference type="GO" id="GO:0006508">
    <property type="term" value="P:proteolysis"/>
    <property type="evidence" value="ECO:0007669"/>
    <property type="project" value="UniProtKB-KW"/>
</dbReference>
<dbReference type="GO" id="GO:0004190">
    <property type="term" value="F:aspartic-type endopeptidase activity"/>
    <property type="evidence" value="ECO:0007669"/>
    <property type="project" value="InterPro"/>
</dbReference>
<dbReference type="SUPFAM" id="SSF50630">
    <property type="entry name" value="Acid proteases"/>
    <property type="match status" value="1"/>
</dbReference>
<dbReference type="Pfam" id="PF13975">
    <property type="entry name" value="gag-asp_proteas"/>
    <property type="match status" value="1"/>
</dbReference>
<dbReference type="Proteomes" id="UP000283627">
    <property type="component" value="Unassembled WGS sequence"/>
</dbReference>
<reference evidence="1 2" key="1">
    <citation type="submission" date="2016-10" db="EMBL/GenBank/DDBJ databases">
        <title>Comparative genome analysis of multiple Pseudomonas spp. focuses on biocontrol and plant growth promoting traits.</title>
        <authorList>
            <person name="Tao X.-Y."/>
            <person name="Taylor C.G."/>
        </authorList>
    </citation>
    <scope>NUCLEOTIDE SEQUENCE [LARGE SCALE GENOMIC DNA]</scope>
    <source>
        <strain evidence="1 2">39A2</strain>
    </source>
</reference>
<dbReference type="STRING" id="104087.PFAS1_08650"/>
<dbReference type="EMBL" id="MOBP01000001">
    <property type="protein sequence ID" value="RON58534.1"/>
    <property type="molecule type" value="Genomic_DNA"/>
</dbReference>
<dbReference type="PROSITE" id="PS00141">
    <property type="entry name" value="ASP_PROTEASE"/>
    <property type="match status" value="1"/>
</dbReference>
<dbReference type="RefSeq" id="WP_123402452.1">
    <property type="nucleotide sequence ID" value="NZ_MOBP01000001.1"/>
</dbReference>
<proteinExistence type="predicted"/>
<dbReference type="InterPro" id="IPR034122">
    <property type="entry name" value="Retropepsin-like_bacterial"/>
</dbReference>
<comment type="caution">
    <text evidence="1">The sequence shown here is derived from an EMBL/GenBank/DDBJ whole genome shotgun (WGS) entry which is preliminary data.</text>
</comment>
<dbReference type="InterPro" id="IPR011969">
    <property type="entry name" value="Clan_AA_Asp_peptidase_C"/>
</dbReference>
<gene>
    <name evidence="1" type="ORF">BK665_00970</name>
</gene>
<dbReference type="NCBIfam" id="TIGR02281">
    <property type="entry name" value="clan_AA_DTGA"/>
    <property type="match status" value="1"/>
</dbReference>
<keyword evidence="1" id="KW-0378">Hydrolase</keyword>
<organism evidence="1 2">
    <name type="scientific">Pseudomonas frederiksbergensis</name>
    <dbReference type="NCBI Taxonomy" id="104087"/>
    <lineage>
        <taxon>Bacteria</taxon>
        <taxon>Pseudomonadati</taxon>
        <taxon>Pseudomonadota</taxon>
        <taxon>Gammaproteobacteria</taxon>
        <taxon>Pseudomonadales</taxon>
        <taxon>Pseudomonadaceae</taxon>
        <taxon>Pseudomonas</taxon>
    </lineage>
</organism>
<dbReference type="CDD" id="cd05483">
    <property type="entry name" value="retropepsin_like_bacteria"/>
    <property type="match status" value="1"/>
</dbReference>
<dbReference type="OrthoDB" id="185963at2"/>
<sequence length="174" mass="18967">MSQQPPGKRAGRVFMILAWCAALFLATRFFGQWEQRQQNPNAVVTSQQGEGFVEVKLMGNSQGHFVASGQINGQPVDFMLDTGATDVSIPASLAERLKLEEGFGVTLSTANGLSQGYRTRIDRLQLGDIVLRDVRALVAPGLDGNQVLLGMSALNKLEFTQRGGTMLLRQTTNR</sequence>
<keyword evidence="1" id="KW-0645">Protease</keyword>
<dbReference type="AlphaFoldDB" id="A0A423KS64"/>
<evidence type="ECO:0000313" key="1">
    <source>
        <dbReference type="EMBL" id="RON58534.1"/>
    </source>
</evidence>